<feature type="compositionally biased region" description="Basic and acidic residues" evidence="6">
    <location>
        <begin position="1"/>
        <end position="13"/>
    </location>
</feature>
<keyword evidence="5" id="KW-0175">Coiled coil</keyword>
<keyword evidence="3 7" id="KW-1133">Transmembrane helix</keyword>
<feature type="domain" description="p-hydroxybenzoic acid efflux pump subunit AaeA-like beta-barrel" evidence="9">
    <location>
        <begin position="270"/>
        <end position="364"/>
    </location>
</feature>
<evidence type="ECO:0000259" key="9">
    <source>
        <dbReference type="Pfam" id="PF25963"/>
    </source>
</evidence>
<sequence>MMEKENNRNDDSAAIRNPGEPKIAVEQAPTEENTQAPNKPGLRIGLSVMVLIVAFVAWYSISDQFAPYTDRGTVGGYIARIAPRVSGQVVAVFVEDNTIVDEGDPLLELDARPFELAVRQAEVDFEQATQTINASSAAIVAAQAKVTQARASLENARTSDARTQSLAVRGIVPKAQAEASRAELNVAVAQVEAAEADLASAEAELGSSGRDNPQIKAAQLKLEQAQLDLLYTKVLAPTRGVVTNLELAIGQYINAGSAAMTFIDGRGGWIVADMRENQLSKIAPGNKTGLLFDAVPGRIFTGTVHSVAWGIDTGRTTSGGLVQNQPETRWFEPARRIPVRIELDGGMDHWPRNVKLGGKVTVVVYTAGERNPSAWIGMGLHRLQSLLSYLY</sequence>
<dbReference type="InterPro" id="IPR058625">
    <property type="entry name" value="MdtA-like_BSH"/>
</dbReference>
<keyword evidence="11" id="KW-1185">Reference proteome</keyword>
<dbReference type="InterPro" id="IPR058634">
    <property type="entry name" value="AaeA-lik-b-barrel"/>
</dbReference>
<feature type="domain" description="Multidrug resistance protein MdtA-like barrel-sandwich hybrid" evidence="8">
    <location>
        <begin position="79"/>
        <end position="260"/>
    </location>
</feature>
<evidence type="ECO:0000313" key="11">
    <source>
        <dbReference type="Proteomes" id="UP000321717"/>
    </source>
</evidence>
<comment type="caution">
    <text evidence="10">The sequence shown here is derived from an EMBL/GenBank/DDBJ whole genome shotgun (WGS) entry which is preliminary data.</text>
</comment>
<feature type="coiled-coil region" evidence="5">
    <location>
        <begin position="174"/>
        <end position="204"/>
    </location>
</feature>
<keyword evidence="2 7" id="KW-0812">Transmembrane</keyword>
<name>A0A512HNM9_9HYPH</name>
<evidence type="ECO:0000256" key="7">
    <source>
        <dbReference type="SAM" id="Phobius"/>
    </source>
</evidence>
<dbReference type="Pfam" id="PF25963">
    <property type="entry name" value="Beta-barrel_AAEA"/>
    <property type="match status" value="1"/>
</dbReference>
<dbReference type="Gene3D" id="2.40.50.100">
    <property type="match status" value="1"/>
</dbReference>
<evidence type="ECO:0000256" key="4">
    <source>
        <dbReference type="ARBA" id="ARBA00023136"/>
    </source>
</evidence>
<gene>
    <name evidence="10" type="ORF">RNA01_39750</name>
</gene>
<organism evidence="10 11">
    <name type="scientific">Ciceribacter naphthalenivorans</name>
    <dbReference type="NCBI Taxonomy" id="1118451"/>
    <lineage>
        <taxon>Bacteria</taxon>
        <taxon>Pseudomonadati</taxon>
        <taxon>Pseudomonadota</taxon>
        <taxon>Alphaproteobacteria</taxon>
        <taxon>Hyphomicrobiales</taxon>
        <taxon>Rhizobiaceae</taxon>
        <taxon>Ciceribacter</taxon>
    </lineage>
</organism>
<evidence type="ECO:0000256" key="6">
    <source>
        <dbReference type="SAM" id="MobiDB-lite"/>
    </source>
</evidence>
<evidence type="ECO:0000259" key="8">
    <source>
        <dbReference type="Pfam" id="PF25917"/>
    </source>
</evidence>
<evidence type="ECO:0000256" key="3">
    <source>
        <dbReference type="ARBA" id="ARBA00022989"/>
    </source>
</evidence>
<evidence type="ECO:0000256" key="5">
    <source>
        <dbReference type="SAM" id="Coils"/>
    </source>
</evidence>
<accession>A0A512HNM9</accession>
<reference evidence="10 11" key="1">
    <citation type="submission" date="2019-07" db="EMBL/GenBank/DDBJ databases">
        <title>Whole genome shotgun sequence of Rhizobium naphthalenivorans NBRC 107585.</title>
        <authorList>
            <person name="Hosoyama A."/>
            <person name="Uohara A."/>
            <person name="Ohji S."/>
            <person name="Ichikawa N."/>
        </authorList>
    </citation>
    <scope>NUCLEOTIDE SEQUENCE [LARGE SCALE GENOMIC DNA]</scope>
    <source>
        <strain evidence="10 11">NBRC 107585</strain>
    </source>
</reference>
<protein>
    <submittedName>
        <fullName evidence="10">Transporter</fullName>
    </submittedName>
</protein>
<feature type="region of interest" description="Disordered" evidence="6">
    <location>
        <begin position="1"/>
        <end position="39"/>
    </location>
</feature>
<dbReference type="PANTHER" id="PTHR30386:SF26">
    <property type="entry name" value="TRANSPORT PROTEIN COMB"/>
    <property type="match status" value="1"/>
</dbReference>
<comment type="subcellular location">
    <subcellularLocation>
        <location evidence="1">Membrane</location>
        <topology evidence="1">Single-pass membrane protein</topology>
    </subcellularLocation>
</comment>
<evidence type="ECO:0000256" key="1">
    <source>
        <dbReference type="ARBA" id="ARBA00004167"/>
    </source>
</evidence>
<evidence type="ECO:0000313" key="10">
    <source>
        <dbReference type="EMBL" id="GEO87043.1"/>
    </source>
</evidence>
<dbReference type="PANTHER" id="PTHR30386">
    <property type="entry name" value="MEMBRANE FUSION SUBUNIT OF EMRAB-TOLC MULTIDRUG EFFLUX PUMP"/>
    <property type="match status" value="1"/>
</dbReference>
<keyword evidence="4 7" id="KW-0472">Membrane</keyword>
<proteinExistence type="predicted"/>
<dbReference type="Gene3D" id="1.10.287.470">
    <property type="entry name" value="Helix hairpin bin"/>
    <property type="match status" value="1"/>
</dbReference>
<dbReference type="GO" id="GO:0016020">
    <property type="term" value="C:membrane"/>
    <property type="evidence" value="ECO:0007669"/>
    <property type="project" value="UniProtKB-SubCell"/>
</dbReference>
<dbReference type="Proteomes" id="UP000321717">
    <property type="component" value="Unassembled WGS sequence"/>
</dbReference>
<dbReference type="InterPro" id="IPR050739">
    <property type="entry name" value="MFP"/>
</dbReference>
<feature type="transmembrane region" description="Helical" evidence="7">
    <location>
        <begin position="42"/>
        <end position="61"/>
    </location>
</feature>
<dbReference type="SUPFAM" id="SSF111369">
    <property type="entry name" value="HlyD-like secretion proteins"/>
    <property type="match status" value="3"/>
</dbReference>
<dbReference type="EMBL" id="BJZP01000029">
    <property type="protein sequence ID" value="GEO87043.1"/>
    <property type="molecule type" value="Genomic_DNA"/>
</dbReference>
<dbReference type="Pfam" id="PF25917">
    <property type="entry name" value="BSH_RND"/>
    <property type="match status" value="1"/>
</dbReference>
<dbReference type="Gene3D" id="2.40.30.170">
    <property type="match status" value="1"/>
</dbReference>
<dbReference type="AlphaFoldDB" id="A0A512HNM9"/>
<evidence type="ECO:0000256" key="2">
    <source>
        <dbReference type="ARBA" id="ARBA00022692"/>
    </source>
</evidence>